<dbReference type="PROSITE" id="PS50110">
    <property type="entry name" value="RESPONSE_REGULATORY"/>
    <property type="match status" value="1"/>
</dbReference>
<evidence type="ECO:0000259" key="3">
    <source>
        <dbReference type="PROSITE" id="PS50110"/>
    </source>
</evidence>
<evidence type="ECO:0000313" key="4">
    <source>
        <dbReference type="EMBL" id="MWC42362.1"/>
    </source>
</evidence>
<feature type="compositionally biased region" description="Basic and acidic residues" evidence="2">
    <location>
        <begin position="39"/>
        <end position="53"/>
    </location>
</feature>
<sequence length="181" mass="19961">MACGAGHQMRLRQTEIRRRSATRPPAGWRRRQSIWPVDPPDRSAPRRRSDDKPCCSHGWCVHQNGLPRPAPWSAWQRTDVLGDLGYSVIEATDGVAGLRILRSDTRIDLLVTDVGLPGGVNGRQMADAGHAVCPDLRTLFITGYAETAVICNGQLEPGMQILTKPFAVDALAARIRELMKD</sequence>
<protein>
    <submittedName>
        <fullName evidence="4">Response regulator</fullName>
    </submittedName>
</protein>
<dbReference type="OrthoDB" id="7210814at2"/>
<feature type="domain" description="Response regulatory" evidence="3">
    <location>
        <begin position="63"/>
        <end position="179"/>
    </location>
</feature>
<evidence type="ECO:0000313" key="5">
    <source>
        <dbReference type="Proteomes" id="UP000436801"/>
    </source>
</evidence>
<dbReference type="SMART" id="SM00448">
    <property type="entry name" value="REC"/>
    <property type="match status" value="1"/>
</dbReference>
<reference evidence="4 5" key="1">
    <citation type="submission" date="2019-12" db="EMBL/GenBank/DDBJ databases">
        <authorList>
            <person name="Zheng J."/>
        </authorList>
    </citation>
    <scope>NUCLEOTIDE SEQUENCE [LARGE SCALE GENOMIC DNA]</scope>
    <source>
        <strain evidence="4 5">DSM 27347</strain>
    </source>
</reference>
<dbReference type="InterPro" id="IPR011006">
    <property type="entry name" value="CheY-like_superfamily"/>
</dbReference>
<gene>
    <name evidence="4" type="ORF">GQR91_01625</name>
</gene>
<feature type="modified residue" description="4-aspartylphosphate" evidence="1">
    <location>
        <position position="113"/>
    </location>
</feature>
<dbReference type="Pfam" id="PF00072">
    <property type="entry name" value="Response_reg"/>
    <property type="match status" value="1"/>
</dbReference>
<name>A0A6N8LTH7_9SPHN</name>
<accession>A0A6N8LTH7</accession>
<evidence type="ECO:0000256" key="1">
    <source>
        <dbReference type="PROSITE-ProRule" id="PRU00169"/>
    </source>
</evidence>
<dbReference type="AlphaFoldDB" id="A0A6N8LTH7"/>
<dbReference type="GO" id="GO:0000160">
    <property type="term" value="P:phosphorelay signal transduction system"/>
    <property type="evidence" value="ECO:0007669"/>
    <property type="project" value="InterPro"/>
</dbReference>
<dbReference type="SUPFAM" id="SSF52172">
    <property type="entry name" value="CheY-like"/>
    <property type="match status" value="1"/>
</dbReference>
<dbReference type="EMBL" id="WSUT01000002">
    <property type="protein sequence ID" value="MWC42362.1"/>
    <property type="molecule type" value="Genomic_DNA"/>
</dbReference>
<feature type="region of interest" description="Disordered" evidence="2">
    <location>
        <begin position="1"/>
        <end position="53"/>
    </location>
</feature>
<keyword evidence="1" id="KW-0597">Phosphoprotein</keyword>
<comment type="caution">
    <text evidence="4">The sequence shown here is derived from an EMBL/GenBank/DDBJ whole genome shotgun (WGS) entry which is preliminary data.</text>
</comment>
<dbReference type="Proteomes" id="UP000436801">
    <property type="component" value="Unassembled WGS sequence"/>
</dbReference>
<organism evidence="4 5">
    <name type="scientific">Sphingomonas carotinifaciens</name>
    <dbReference type="NCBI Taxonomy" id="1166323"/>
    <lineage>
        <taxon>Bacteria</taxon>
        <taxon>Pseudomonadati</taxon>
        <taxon>Pseudomonadota</taxon>
        <taxon>Alphaproteobacteria</taxon>
        <taxon>Sphingomonadales</taxon>
        <taxon>Sphingomonadaceae</taxon>
        <taxon>Sphingomonas</taxon>
    </lineage>
</organism>
<evidence type="ECO:0000256" key="2">
    <source>
        <dbReference type="SAM" id="MobiDB-lite"/>
    </source>
</evidence>
<proteinExistence type="predicted"/>
<dbReference type="InterPro" id="IPR001789">
    <property type="entry name" value="Sig_transdc_resp-reg_receiver"/>
</dbReference>
<dbReference type="Gene3D" id="3.40.50.2300">
    <property type="match status" value="1"/>
</dbReference>